<comment type="caution">
    <text evidence="2">The sequence shown here is derived from an EMBL/GenBank/DDBJ whole genome shotgun (WGS) entry which is preliminary data.</text>
</comment>
<dbReference type="SUPFAM" id="SSF55486">
    <property type="entry name" value="Metalloproteases ('zincins'), catalytic domain"/>
    <property type="match status" value="2"/>
</dbReference>
<keyword evidence="3" id="KW-1185">Reference proteome</keyword>
<dbReference type="GO" id="GO:0008237">
    <property type="term" value="F:metallopeptidase activity"/>
    <property type="evidence" value="ECO:0007669"/>
    <property type="project" value="InterPro"/>
</dbReference>
<protein>
    <recommendedName>
        <fullName evidence="4">Peptidase metallopeptidase domain-containing protein</fullName>
    </recommendedName>
</protein>
<proteinExistence type="predicted"/>
<keyword evidence="1" id="KW-0812">Transmembrane</keyword>
<dbReference type="AlphaFoldDB" id="A0A1V8SBU8"/>
<evidence type="ECO:0000256" key="1">
    <source>
        <dbReference type="SAM" id="Phobius"/>
    </source>
</evidence>
<dbReference type="InterPro" id="IPR024079">
    <property type="entry name" value="MetalloPept_cat_dom_sf"/>
</dbReference>
<evidence type="ECO:0000313" key="3">
    <source>
        <dbReference type="Proteomes" id="UP000192596"/>
    </source>
</evidence>
<evidence type="ECO:0008006" key="4">
    <source>
        <dbReference type="Google" id="ProtNLM"/>
    </source>
</evidence>
<dbReference type="Proteomes" id="UP000192596">
    <property type="component" value="Unassembled WGS sequence"/>
</dbReference>
<name>A0A1V8SBU8_9PEZI</name>
<reference evidence="3" key="1">
    <citation type="submission" date="2017-03" db="EMBL/GenBank/DDBJ databases">
        <title>Genomes of endolithic fungi from Antarctica.</title>
        <authorList>
            <person name="Coleine C."/>
            <person name="Masonjones S."/>
            <person name="Stajich J.E."/>
        </authorList>
    </citation>
    <scope>NUCLEOTIDE SEQUENCE [LARGE SCALE GENOMIC DNA]</scope>
    <source>
        <strain evidence="3">CCFEE 5527</strain>
    </source>
</reference>
<dbReference type="EMBL" id="NAJO01000063">
    <property type="protein sequence ID" value="OQN96655.1"/>
    <property type="molecule type" value="Genomic_DNA"/>
</dbReference>
<accession>A0A1V8SBU8</accession>
<dbReference type="InParanoid" id="A0A1V8SBU8"/>
<organism evidence="2 3">
    <name type="scientific">Cryoendolithus antarcticus</name>
    <dbReference type="NCBI Taxonomy" id="1507870"/>
    <lineage>
        <taxon>Eukaryota</taxon>
        <taxon>Fungi</taxon>
        <taxon>Dikarya</taxon>
        <taxon>Ascomycota</taxon>
        <taxon>Pezizomycotina</taxon>
        <taxon>Dothideomycetes</taxon>
        <taxon>Dothideomycetidae</taxon>
        <taxon>Cladosporiales</taxon>
        <taxon>Cladosporiaceae</taxon>
        <taxon>Cryoendolithus</taxon>
    </lineage>
</organism>
<gene>
    <name evidence="2" type="ORF">B0A48_17295</name>
</gene>
<keyword evidence="1" id="KW-0472">Membrane</keyword>
<feature type="transmembrane region" description="Helical" evidence="1">
    <location>
        <begin position="7"/>
        <end position="27"/>
    </location>
</feature>
<evidence type="ECO:0000313" key="2">
    <source>
        <dbReference type="EMBL" id="OQN96655.1"/>
    </source>
</evidence>
<keyword evidence="1" id="KW-1133">Transmembrane helix</keyword>
<dbReference type="OrthoDB" id="291007at2759"/>
<dbReference type="Gene3D" id="3.40.390.10">
    <property type="entry name" value="Collagenase (Catalytic Domain)"/>
    <property type="match status" value="1"/>
</dbReference>
<sequence length="514" mass="57795">MQSLSRLFHLTIIAYFAILVVWTSRFVSRRAAGRHIDHLDDAVTSDPSTSPLDNEATIHDRRYLSIMTSAERKKAIKDGRKLGGAGKTWPKTDHLGEKLSVVSLCFATEEGYKQLWPLIKAGIENWTPAIFDPAGTRQASLVFAPDRACNGDYHCICASPGWDPHSVQILKFSDTSSTVGYHVTKSNVLRIEKSEDWNPDDRTNTAEFGYWERVMATTHELGHIIGLGHEHQRPNSQSLSGNEPDVPLLVEIKNLSGYNDLIKEVSGPEFIATIRTDFPKMTPDFEKHMASSSPEERMMIIWETPKLRAKYIPIASDLASIPELDPRGWIDGRRHDYLSIMHYSSWFPPGHDPLPFSPDPIAWMYDNRPPEKASSNKDHPYVFMGGNPNYELVAISPGDMARVRKLYPLQRPATDEVSSSVRRTSGDDPVFKPMRVQLSCSLEPRDVRPAPAYKPIFPGTPEEATLFKQHPRGLYLEETVDLEDNDALAEIDWVASLTLLEKHKSGVPENVEGS</sequence>